<gene>
    <name evidence="3" type="primary">clcA_2</name>
    <name evidence="2" type="ORF">FH779_09910</name>
    <name evidence="3" type="ORF">NCTC13456_02457</name>
</gene>
<evidence type="ECO:0000313" key="4">
    <source>
        <dbReference type="Proteomes" id="UP000254737"/>
    </source>
</evidence>
<dbReference type="InterPro" id="IPR000627">
    <property type="entry name" value="Intradiol_dOase_C"/>
</dbReference>
<keyword evidence="3" id="KW-0560">Oxidoreductase</keyword>
<dbReference type="EC" id="1.13.11.-" evidence="3"/>
<dbReference type="PANTHER" id="PTHR34315">
    <property type="match status" value="1"/>
</dbReference>
<reference evidence="3 4" key="1">
    <citation type="submission" date="2018-06" db="EMBL/GenBank/DDBJ databases">
        <authorList>
            <consortium name="Pathogen Informatics"/>
            <person name="Doyle S."/>
        </authorList>
    </citation>
    <scope>NUCLEOTIDE SEQUENCE [LARGE SCALE GENOMIC DNA]</scope>
    <source>
        <strain evidence="3 4">NCTC13456</strain>
    </source>
</reference>
<dbReference type="SUPFAM" id="SSF49482">
    <property type="entry name" value="Aromatic compound dioxygenase"/>
    <property type="match status" value="1"/>
</dbReference>
<dbReference type="Pfam" id="PF00775">
    <property type="entry name" value="Dioxygenase_C"/>
    <property type="match status" value="1"/>
</dbReference>
<accession>A0A376GG00</accession>
<dbReference type="RefSeq" id="WP_115002068.1">
    <property type="nucleotide sequence ID" value="NZ_CP040908.1"/>
</dbReference>
<protein>
    <submittedName>
        <fullName evidence="3">Chlorocatechol 1,2-dioxygenase</fullName>
        <ecNumber evidence="3">1.13.11.-</ecNumber>
    </submittedName>
    <submittedName>
        <fullName evidence="2">Intradiol ring-cleavage dioxygenase</fullName>
    </submittedName>
</protein>
<dbReference type="GO" id="GO:0016702">
    <property type="term" value="F:oxidoreductase activity, acting on single donors with incorporation of molecular oxygen, incorporation of two atoms of oxygen"/>
    <property type="evidence" value="ECO:0007669"/>
    <property type="project" value="InterPro"/>
</dbReference>
<keyword evidence="3" id="KW-0223">Dioxygenase</keyword>
<organism evidence="3 4">
    <name type="scientific">Empedobacter falsenii</name>
    <dbReference type="NCBI Taxonomy" id="343874"/>
    <lineage>
        <taxon>Bacteria</taxon>
        <taxon>Pseudomonadati</taxon>
        <taxon>Bacteroidota</taxon>
        <taxon>Flavobacteriia</taxon>
        <taxon>Flavobacteriales</taxon>
        <taxon>Weeksellaceae</taxon>
        <taxon>Empedobacter</taxon>
    </lineage>
</organism>
<dbReference type="EMBL" id="UFXS01000001">
    <property type="protein sequence ID" value="STD58830.1"/>
    <property type="molecule type" value="Genomic_DNA"/>
</dbReference>
<feature type="domain" description="Intradiol ring-cleavage dioxygenases" evidence="1">
    <location>
        <begin position="75"/>
        <end position="159"/>
    </location>
</feature>
<dbReference type="Proteomes" id="UP000254737">
    <property type="component" value="Unassembled WGS sequence"/>
</dbReference>
<evidence type="ECO:0000259" key="1">
    <source>
        <dbReference type="Pfam" id="PF00775"/>
    </source>
</evidence>
<dbReference type="GO" id="GO:0008199">
    <property type="term" value="F:ferric iron binding"/>
    <property type="evidence" value="ECO:0007669"/>
    <property type="project" value="InterPro"/>
</dbReference>
<dbReference type="PANTHER" id="PTHR34315:SF1">
    <property type="entry name" value="INTRADIOL RING-CLEAVAGE DIOXYGENASES DOMAIN-CONTAINING PROTEIN-RELATED"/>
    <property type="match status" value="1"/>
</dbReference>
<dbReference type="GeneID" id="78401773"/>
<proteinExistence type="predicted"/>
<evidence type="ECO:0000313" key="2">
    <source>
        <dbReference type="EMBL" id="QLL58380.1"/>
    </source>
</evidence>
<dbReference type="Gene3D" id="2.60.130.10">
    <property type="entry name" value="Aromatic compound dioxygenase"/>
    <property type="match status" value="1"/>
</dbReference>
<keyword evidence="5" id="KW-1185">Reference proteome</keyword>
<evidence type="ECO:0000313" key="3">
    <source>
        <dbReference type="EMBL" id="STD58830.1"/>
    </source>
</evidence>
<sequence>MERKDFIKNSLGLLGASLIVPKVISSCSSDDAINDVSTSTTEGGTNQSCTVWPTETEGPFPTKTPSSYMRSDVKGDRTGVDATIEIVVQNASNNCSAVEGIIVDIWHCDKDGNYSQYGGTQMQQTNYQSYNFLRGRQITDSEGKVKFTSIFPGWYSGRATHIHVHIYNANGVSIKVTQIAFPEGTSSAVATVNSASSYGYTKGLTGYTYNAKDNVFSDDKEGLQIATVSGSLSAGYTISSNIKVSI</sequence>
<name>A0A376GG00_9FLAO</name>
<dbReference type="Proteomes" id="UP000510643">
    <property type="component" value="Chromosome"/>
</dbReference>
<dbReference type="AlphaFoldDB" id="A0A376GG00"/>
<dbReference type="KEGG" id="efal:FH779_09910"/>
<dbReference type="EMBL" id="CP040908">
    <property type="protein sequence ID" value="QLL58380.1"/>
    <property type="molecule type" value="Genomic_DNA"/>
</dbReference>
<evidence type="ECO:0000313" key="5">
    <source>
        <dbReference type="Proteomes" id="UP000510643"/>
    </source>
</evidence>
<dbReference type="InterPro" id="IPR015889">
    <property type="entry name" value="Intradiol_dOase_core"/>
</dbReference>
<reference evidence="2 5" key="2">
    <citation type="submission" date="2019-06" db="EMBL/GenBank/DDBJ databases">
        <title>Emergence of pandrug resistant Empedobacter falsenii in China.</title>
        <authorList>
            <person name="Dong N."/>
            <person name="Chen S."/>
            <person name="Zhang R."/>
        </authorList>
    </citation>
    <scope>NUCLEOTIDE SEQUENCE [LARGE SCALE GENOMIC DNA]</scope>
    <source>
        <strain evidence="2 5">1681-1</strain>
    </source>
</reference>